<evidence type="ECO:0000313" key="3">
    <source>
        <dbReference type="EMBL" id="TWI52930.1"/>
    </source>
</evidence>
<organism evidence="3 4">
    <name type="scientific">Halalkalibacter nanhaiisediminis</name>
    <dbReference type="NCBI Taxonomy" id="688079"/>
    <lineage>
        <taxon>Bacteria</taxon>
        <taxon>Bacillati</taxon>
        <taxon>Bacillota</taxon>
        <taxon>Bacilli</taxon>
        <taxon>Bacillales</taxon>
        <taxon>Bacillaceae</taxon>
        <taxon>Halalkalibacter</taxon>
    </lineage>
</organism>
<keyword evidence="2" id="KW-0472">Membrane</keyword>
<evidence type="ECO:0000313" key="4">
    <source>
        <dbReference type="Proteomes" id="UP000315711"/>
    </source>
</evidence>
<dbReference type="GO" id="GO:0015225">
    <property type="term" value="F:biotin transmembrane transporter activity"/>
    <property type="evidence" value="ECO:0007669"/>
    <property type="project" value="InterPro"/>
</dbReference>
<dbReference type="AlphaFoldDB" id="A0A562Q9T5"/>
<protein>
    <submittedName>
        <fullName evidence="3">Biotin transport system substrate-specific component</fullName>
    </submittedName>
</protein>
<dbReference type="GO" id="GO:0005886">
    <property type="term" value="C:plasma membrane"/>
    <property type="evidence" value="ECO:0007669"/>
    <property type="project" value="InterPro"/>
</dbReference>
<dbReference type="Pfam" id="PF02632">
    <property type="entry name" value="BioY"/>
    <property type="match status" value="1"/>
</dbReference>
<feature type="transmembrane region" description="Helical" evidence="2">
    <location>
        <begin position="26"/>
        <end position="42"/>
    </location>
</feature>
<name>A0A562Q9T5_9BACI</name>
<gene>
    <name evidence="3" type="ORF">IQ10_03537</name>
</gene>
<dbReference type="Proteomes" id="UP000315711">
    <property type="component" value="Unassembled WGS sequence"/>
</dbReference>
<dbReference type="Gene3D" id="1.10.1760.20">
    <property type="match status" value="1"/>
</dbReference>
<comment type="caution">
    <text evidence="3">The sequence shown here is derived from an EMBL/GenBank/DDBJ whole genome shotgun (WGS) entry which is preliminary data.</text>
</comment>
<evidence type="ECO:0000256" key="1">
    <source>
        <dbReference type="ARBA" id="ARBA00010692"/>
    </source>
</evidence>
<sequence>MTIYLLVGLIGFSVFAKFKGGLSTFISPIFGFLVAFVTGLIIEKSKQKSLKTFMIACFVGLIIIYMFGTHYMYFAFQILTGLKQLATNLCGVGWQPR</sequence>
<dbReference type="PANTHER" id="PTHR34295">
    <property type="entry name" value="BIOTIN TRANSPORTER BIOY"/>
    <property type="match status" value="1"/>
</dbReference>
<keyword evidence="2" id="KW-0812">Transmembrane</keyword>
<feature type="transmembrane region" description="Helical" evidence="2">
    <location>
        <begin position="54"/>
        <end position="76"/>
    </location>
</feature>
<dbReference type="InterPro" id="IPR003784">
    <property type="entry name" value="BioY"/>
</dbReference>
<comment type="similarity">
    <text evidence="1">Belongs to the BioY family.</text>
</comment>
<accession>A0A562Q9T5</accession>
<dbReference type="EMBL" id="VLKZ01000015">
    <property type="protein sequence ID" value="TWI52930.1"/>
    <property type="molecule type" value="Genomic_DNA"/>
</dbReference>
<keyword evidence="4" id="KW-1185">Reference proteome</keyword>
<proteinExistence type="inferred from homology"/>
<evidence type="ECO:0000256" key="2">
    <source>
        <dbReference type="SAM" id="Phobius"/>
    </source>
</evidence>
<keyword evidence="2" id="KW-1133">Transmembrane helix</keyword>
<reference evidence="3 4" key="1">
    <citation type="journal article" date="2015" name="Stand. Genomic Sci.">
        <title>Genomic Encyclopedia of Bacterial and Archaeal Type Strains, Phase III: the genomes of soil and plant-associated and newly described type strains.</title>
        <authorList>
            <person name="Whitman W.B."/>
            <person name="Woyke T."/>
            <person name="Klenk H.P."/>
            <person name="Zhou Y."/>
            <person name="Lilburn T.G."/>
            <person name="Beck B.J."/>
            <person name="De Vos P."/>
            <person name="Vandamme P."/>
            <person name="Eisen J.A."/>
            <person name="Garrity G."/>
            <person name="Hugenholtz P."/>
            <person name="Kyrpides N.C."/>
        </authorList>
    </citation>
    <scope>NUCLEOTIDE SEQUENCE [LARGE SCALE GENOMIC DNA]</scope>
    <source>
        <strain evidence="3 4">CGMCC 1.10116</strain>
    </source>
</reference>
<dbReference type="PANTHER" id="PTHR34295:SF1">
    <property type="entry name" value="BIOTIN TRANSPORTER BIOY"/>
    <property type="match status" value="1"/>
</dbReference>